<comment type="subcellular location">
    <subcellularLocation>
        <location evidence="3">Mitochondrion</location>
    </subcellularLocation>
</comment>
<proteinExistence type="inferred from homology"/>
<dbReference type="Pfam" id="PF08583">
    <property type="entry name" value="Cmc1"/>
    <property type="match status" value="1"/>
</dbReference>
<reference evidence="4" key="1">
    <citation type="submission" date="2025-08" db="UniProtKB">
        <authorList>
            <consortium name="Ensembl"/>
        </authorList>
    </citation>
    <scope>IDENTIFICATION</scope>
</reference>
<dbReference type="InterPro" id="IPR013892">
    <property type="entry name" value="Cyt_c_biogenesis_Cmc1-like"/>
</dbReference>
<keyword evidence="5" id="KW-1185">Reference proteome</keyword>
<dbReference type="GeneTree" id="ENSGT00940000166753"/>
<keyword evidence="2" id="KW-1015">Disulfide bond</keyword>
<evidence type="ECO:0000256" key="3">
    <source>
        <dbReference type="RuleBase" id="RU364104"/>
    </source>
</evidence>
<gene>
    <name evidence="4" type="primary">CMC1</name>
</gene>
<evidence type="ECO:0000313" key="4">
    <source>
        <dbReference type="Ensembl" id="ENSTMTP00000000391.1"/>
    </source>
</evidence>
<dbReference type="Proteomes" id="UP000472274">
    <property type="component" value="Unplaced"/>
</dbReference>
<dbReference type="GO" id="GO:0005739">
    <property type="term" value="C:mitochondrion"/>
    <property type="evidence" value="ECO:0007669"/>
    <property type="project" value="UniProtKB-SubCell"/>
</dbReference>
<evidence type="ECO:0000256" key="1">
    <source>
        <dbReference type="ARBA" id="ARBA00007347"/>
    </source>
</evidence>
<accession>A0A674HTL1</accession>
<protein>
    <recommendedName>
        <fullName evidence="3">COX assembly mitochondrial protein</fullName>
    </recommendedName>
</protein>
<organism evidence="4 5">
    <name type="scientific">Terrapene triunguis</name>
    <name type="common">Three-toed box turtle</name>
    <dbReference type="NCBI Taxonomy" id="2587831"/>
    <lineage>
        <taxon>Eukaryota</taxon>
        <taxon>Metazoa</taxon>
        <taxon>Chordata</taxon>
        <taxon>Craniata</taxon>
        <taxon>Vertebrata</taxon>
        <taxon>Euteleostomi</taxon>
        <taxon>Archelosauria</taxon>
        <taxon>Testudinata</taxon>
        <taxon>Testudines</taxon>
        <taxon>Cryptodira</taxon>
        <taxon>Durocryptodira</taxon>
        <taxon>Testudinoidea</taxon>
        <taxon>Emydidae</taxon>
        <taxon>Terrapene</taxon>
    </lineage>
</organism>
<evidence type="ECO:0000256" key="2">
    <source>
        <dbReference type="ARBA" id="ARBA00023157"/>
    </source>
</evidence>
<dbReference type="InParanoid" id="A0A674HTL1"/>
<sequence length="175" mass="19329">VPAHTPPSPPPFTRQGACVYPRPFSRGLLRSVRAPAGGQLSSARRLGPRARARFWVLLPPPSAACRFLLVVFCACAKSVGSREWLCCGGGCCSEKPHMEPPPGTAAFTKCCQESGFLMVVKCQQENAALKECLTTYYNDPAFYEECKIEYLKQREEFRATGIPAKQRQQKLPTSM</sequence>
<comment type="similarity">
    <text evidence="1 3">Belongs to the CMC family.</text>
</comment>
<reference evidence="4" key="2">
    <citation type="submission" date="2025-09" db="UniProtKB">
        <authorList>
            <consortium name="Ensembl"/>
        </authorList>
    </citation>
    <scope>IDENTIFICATION</scope>
</reference>
<dbReference type="Ensembl" id="ENSTMTT00000000399.1">
    <property type="protein sequence ID" value="ENSTMTP00000000391.1"/>
    <property type="gene ID" value="ENSTMTG00000000328.1"/>
</dbReference>
<dbReference type="AlphaFoldDB" id="A0A674HTL1"/>
<keyword evidence="3" id="KW-0496">Mitochondrion</keyword>
<evidence type="ECO:0000313" key="5">
    <source>
        <dbReference type="Proteomes" id="UP000472274"/>
    </source>
</evidence>
<name>A0A674HTL1_9SAUR</name>